<dbReference type="SUPFAM" id="SSF109604">
    <property type="entry name" value="HD-domain/PDEase-like"/>
    <property type="match status" value="1"/>
</dbReference>
<dbReference type="InterPro" id="IPR006674">
    <property type="entry name" value="HD_domain"/>
</dbReference>
<evidence type="ECO:0000313" key="2">
    <source>
        <dbReference type="EMBL" id="MFC7443196.1"/>
    </source>
</evidence>
<dbReference type="InterPro" id="IPR003607">
    <property type="entry name" value="HD/PDEase_dom"/>
</dbReference>
<keyword evidence="3" id="KW-1185">Reference proteome</keyword>
<dbReference type="RefSeq" id="WP_379867523.1">
    <property type="nucleotide sequence ID" value="NZ_JBHTBW010000081.1"/>
</dbReference>
<dbReference type="Pfam" id="PF01966">
    <property type="entry name" value="HD"/>
    <property type="match status" value="1"/>
</dbReference>
<protein>
    <submittedName>
        <fullName evidence="2">HD domain-containing protein</fullName>
        <ecNumber evidence="2">3.1.-.-</ecNumber>
    </submittedName>
</protein>
<comment type="caution">
    <text evidence="2">The sequence shown here is derived from an EMBL/GenBank/DDBJ whole genome shotgun (WGS) entry which is preliminary data.</text>
</comment>
<keyword evidence="2" id="KW-0378">Hydrolase</keyword>
<evidence type="ECO:0000259" key="1">
    <source>
        <dbReference type="Pfam" id="PF01966"/>
    </source>
</evidence>
<name>A0ABW2RQU2_9BACL</name>
<organism evidence="2 3">
    <name type="scientific">Laceyella putida</name>
    <dbReference type="NCBI Taxonomy" id="110101"/>
    <lineage>
        <taxon>Bacteria</taxon>
        <taxon>Bacillati</taxon>
        <taxon>Bacillota</taxon>
        <taxon>Bacilli</taxon>
        <taxon>Bacillales</taxon>
        <taxon>Thermoactinomycetaceae</taxon>
        <taxon>Laceyella</taxon>
    </lineage>
</organism>
<feature type="domain" description="HD" evidence="1">
    <location>
        <begin position="73"/>
        <end position="153"/>
    </location>
</feature>
<gene>
    <name evidence="2" type="ORF">ACFQNG_19195</name>
</gene>
<dbReference type="GO" id="GO:0016787">
    <property type="term" value="F:hydrolase activity"/>
    <property type="evidence" value="ECO:0007669"/>
    <property type="project" value="UniProtKB-KW"/>
</dbReference>
<dbReference type="EMBL" id="JBHTBW010000081">
    <property type="protein sequence ID" value="MFC7443196.1"/>
    <property type="molecule type" value="Genomic_DNA"/>
</dbReference>
<dbReference type="CDD" id="cd00077">
    <property type="entry name" value="HDc"/>
    <property type="match status" value="1"/>
</dbReference>
<accession>A0ABW2RQU2</accession>
<evidence type="ECO:0000313" key="3">
    <source>
        <dbReference type="Proteomes" id="UP001596500"/>
    </source>
</evidence>
<reference evidence="3" key="1">
    <citation type="journal article" date="2019" name="Int. J. Syst. Evol. Microbiol.">
        <title>The Global Catalogue of Microorganisms (GCM) 10K type strain sequencing project: providing services to taxonomists for standard genome sequencing and annotation.</title>
        <authorList>
            <consortium name="The Broad Institute Genomics Platform"/>
            <consortium name="The Broad Institute Genome Sequencing Center for Infectious Disease"/>
            <person name="Wu L."/>
            <person name="Ma J."/>
        </authorList>
    </citation>
    <scope>NUCLEOTIDE SEQUENCE [LARGE SCALE GENOMIC DNA]</scope>
    <source>
        <strain evidence="3">CGMCC 1.12942</strain>
    </source>
</reference>
<dbReference type="Proteomes" id="UP001596500">
    <property type="component" value="Unassembled WGS sequence"/>
</dbReference>
<sequence>METRRRLRELGIRIGKYETGKGTAGKIGEREGIDISEDGNVSLNLLGACAVKGKAAVMDRERLAQYLAPHEPRYQHILGTVRRMESLLPDLDVPPAWRSLLVQACFLHDIGYSPSLNQYQFHPLDGAIFALSQGFAKPVVAAVLYHSGARELADRTRPDLAVSYRENDRFLNKVDRLFIDLVTYCDLHTSPTGEAVSLDERVGDVVRRYGEEHEVSRTMRLHVPLYEETIARVRKLMKRDENQRP</sequence>
<dbReference type="EC" id="3.1.-.-" evidence="2"/>
<proteinExistence type="predicted"/>